<dbReference type="EMBL" id="OZ034820">
    <property type="protein sequence ID" value="CAL1399487.1"/>
    <property type="molecule type" value="Genomic_DNA"/>
</dbReference>
<protein>
    <submittedName>
        <fullName evidence="1">Uncharacterized protein</fullName>
    </submittedName>
</protein>
<evidence type="ECO:0000313" key="1">
    <source>
        <dbReference type="EMBL" id="CAL1399487.1"/>
    </source>
</evidence>
<dbReference type="Proteomes" id="UP001497516">
    <property type="component" value="Chromosome 7"/>
</dbReference>
<gene>
    <name evidence="1" type="ORF">LTRI10_LOCUS39668</name>
</gene>
<sequence length="105" mass="11637">MIVSLLLIRHIDDKFKKKKNSIIVSTDIPEKLINNQEIQSPAVTMSTAEKKLITLMSSDDESFAVERMSAPFRQCEEQGAGCFVASREDLVAWLEPRASPAAVTA</sequence>
<dbReference type="AlphaFoldDB" id="A0AAV2FNF2"/>
<evidence type="ECO:0000313" key="2">
    <source>
        <dbReference type="Proteomes" id="UP001497516"/>
    </source>
</evidence>
<accession>A0AAV2FNF2</accession>
<organism evidence="1 2">
    <name type="scientific">Linum trigynum</name>
    <dbReference type="NCBI Taxonomy" id="586398"/>
    <lineage>
        <taxon>Eukaryota</taxon>
        <taxon>Viridiplantae</taxon>
        <taxon>Streptophyta</taxon>
        <taxon>Embryophyta</taxon>
        <taxon>Tracheophyta</taxon>
        <taxon>Spermatophyta</taxon>
        <taxon>Magnoliopsida</taxon>
        <taxon>eudicotyledons</taxon>
        <taxon>Gunneridae</taxon>
        <taxon>Pentapetalae</taxon>
        <taxon>rosids</taxon>
        <taxon>fabids</taxon>
        <taxon>Malpighiales</taxon>
        <taxon>Linaceae</taxon>
        <taxon>Linum</taxon>
    </lineage>
</organism>
<proteinExistence type="predicted"/>
<reference evidence="1 2" key="1">
    <citation type="submission" date="2024-04" db="EMBL/GenBank/DDBJ databases">
        <authorList>
            <person name="Fracassetti M."/>
        </authorList>
    </citation>
    <scope>NUCLEOTIDE SEQUENCE [LARGE SCALE GENOMIC DNA]</scope>
</reference>
<keyword evidence="2" id="KW-1185">Reference proteome</keyword>
<name>A0AAV2FNF2_9ROSI</name>